<dbReference type="Proteomes" id="UP000242181">
    <property type="component" value="Unassembled WGS sequence"/>
</dbReference>
<dbReference type="AlphaFoldDB" id="A0A2P7R9V2"/>
<dbReference type="InterPro" id="IPR018691">
    <property type="entry name" value="DUF2188"/>
</dbReference>
<keyword evidence="2" id="KW-1185">Reference proteome</keyword>
<evidence type="ECO:0000313" key="1">
    <source>
        <dbReference type="EMBL" id="PSJ46996.1"/>
    </source>
</evidence>
<name>A0A2P7R9V2_9GAMM</name>
<evidence type="ECO:0008006" key="3">
    <source>
        <dbReference type="Google" id="ProtNLM"/>
    </source>
</evidence>
<dbReference type="RefSeq" id="WP_106452359.1">
    <property type="nucleotide sequence ID" value="NZ_PXYH01000003.1"/>
</dbReference>
<organism evidence="1 2">
    <name type="scientific">Zobellella taiwanensis</name>
    <dbReference type="NCBI Taxonomy" id="347535"/>
    <lineage>
        <taxon>Bacteria</taxon>
        <taxon>Pseudomonadati</taxon>
        <taxon>Pseudomonadota</taxon>
        <taxon>Gammaproteobacteria</taxon>
        <taxon>Aeromonadales</taxon>
        <taxon>Aeromonadaceae</taxon>
        <taxon>Zobellella</taxon>
    </lineage>
</organism>
<dbReference type="Pfam" id="PF09954">
    <property type="entry name" value="DUF2188"/>
    <property type="match status" value="1"/>
</dbReference>
<evidence type="ECO:0000313" key="2">
    <source>
        <dbReference type="Proteomes" id="UP000242181"/>
    </source>
</evidence>
<reference evidence="1 2" key="1">
    <citation type="submission" date="2018-03" db="EMBL/GenBank/DDBJ databases">
        <title>The draft genome of Zobellella taiwanensis JCM 13381.</title>
        <authorList>
            <person name="Liu L."/>
            <person name="Li L."/>
            <person name="Wang T."/>
            <person name="Zhang X."/>
            <person name="Liang L."/>
        </authorList>
    </citation>
    <scope>NUCLEOTIDE SEQUENCE [LARGE SCALE GENOMIC DNA]</scope>
    <source>
        <strain evidence="1 2">JCM 13381</strain>
    </source>
</reference>
<sequence>MKVNYYTVHKNEDGDWYVTSSGNPKKTHKFGTKKQAVEAARKFAQQGKTVIVYNENGNVNQVLGLKYKPAMKAVKTRSKLKTKDVNIAIAKAMETNVVKG</sequence>
<comment type="caution">
    <text evidence="1">The sequence shown here is derived from an EMBL/GenBank/DDBJ whole genome shotgun (WGS) entry which is preliminary data.</text>
</comment>
<dbReference type="OrthoDB" id="8858565at2"/>
<dbReference type="EMBL" id="PXYH01000003">
    <property type="protein sequence ID" value="PSJ46996.1"/>
    <property type="molecule type" value="Genomic_DNA"/>
</dbReference>
<gene>
    <name evidence="1" type="ORF">C7I36_03615</name>
</gene>
<protein>
    <recommendedName>
        <fullName evidence="3">DUF2188 domain-containing protein</fullName>
    </recommendedName>
</protein>
<accession>A0A2P7R9V2</accession>
<proteinExistence type="predicted"/>